<sequence length="462" mass="49257">MSRIEQLLDHVVSVTYTDLSAAAVESCKTFVLDSLGVGLSGSRVPFVDSLIKVARVQWSGPGSAHVWNSGVGLGPSSAALVNAYQIHNQEFDCVHEPAVVHPMAVILSTLLAWSEQLAVRGRPVDGQALISALSVAVDVATVIGMCASQPMRFFRPGICGGLGAVAGMARLSGFDRALTQHALGIFYSQMGGTMQAHLEGSETLPMQIAFNARNAVVAIELAQAGLTAPQNILDGEFGLFSLFEDAGNADEAFAQLGRIEQITRVSHKPYPTGRAAHGGLDGIAQLRDAMGFAVEDIDSIVISAPPLIRRLVDRPATASMNHNYAKLCMGYIAATFLLTGDMTVADYQEQALRDPRRLALADKIHMQANTINDPNALAPQSVEVHLTDGRCQRVELPAVLGSPARSLSREQHLKKFRQCCRSGAQPLSTTAIERLIDSVDQLQACADVRALIALTRAGSVSD</sequence>
<dbReference type="InterPro" id="IPR005656">
    <property type="entry name" value="MmgE_PrpD"/>
</dbReference>
<feature type="domain" description="MmgE/PrpD N-terminal" evidence="2">
    <location>
        <begin position="5"/>
        <end position="246"/>
    </location>
</feature>
<reference evidence="4" key="1">
    <citation type="submission" date="2020-03" db="EMBL/GenBank/DDBJ databases">
        <authorList>
            <person name="Guo F."/>
        </authorList>
    </citation>
    <scope>NUCLEOTIDE SEQUENCE</scope>
    <source>
        <strain evidence="4">JCM 30134</strain>
    </source>
</reference>
<dbReference type="Gene3D" id="3.30.1330.120">
    <property type="entry name" value="2-methylcitrate dehydratase PrpD"/>
    <property type="match status" value="1"/>
</dbReference>
<organism evidence="4 5">
    <name type="scientific">Pseudomaricurvus hydrocarbonicus</name>
    <dbReference type="NCBI Taxonomy" id="1470433"/>
    <lineage>
        <taxon>Bacteria</taxon>
        <taxon>Pseudomonadati</taxon>
        <taxon>Pseudomonadota</taxon>
        <taxon>Gammaproteobacteria</taxon>
        <taxon>Cellvibrionales</taxon>
        <taxon>Cellvibrionaceae</taxon>
        <taxon>Pseudomaricurvus</taxon>
    </lineage>
</organism>
<evidence type="ECO:0000259" key="2">
    <source>
        <dbReference type="Pfam" id="PF03972"/>
    </source>
</evidence>
<dbReference type="InterPro" id="IPR036148">
    <property type="entry name" value="MmgE/PrpD_sf"/>
</dbReference>
<dbReference type="RefSeq" id="WP_167189519.1">
    <property type="nucleotide sequence ID" value="NZ_JAAONZ010000015.1"/>
</dbReference>
<dbReference type="InterPro" id="IPR045336">
    <property type="entry name" value="MmgE_PrpD_N"/>
</dbReference>
<dbReference type="Gene3D" id="1.10.4100.10">
    <property type="entry name" value="2-methylcitrate dehydratase PrpD"/>
    <property type="match status" value="1"/>
</dbReference>
<protein>
    <submittedName>
        <fullName evidence="4">MmgE/PrpD family protein</fullName>
    </submittedName>
</protein>
<evidence type="ECO:0000256" key="1">
    <source>
        <dbReference type="ARBA" id="ARBA00006174"/>
    </source>
</evidence>
<dbReference type="Pfam" id="PF03972">
    <property type="entry name" value="MmgE_PrpD_N"/>
    <property type="match status" value="1"/>
</dbReference>
<dbReference type="GO" id="GO:0016829">
    <property type="term" value="F:lyase activity"/>
    <property type="evidence" value="ECO:0007669"/>
    <property type="project" value="InterPro"/>
</dbReference>
<accession>A0A9E5T3R3</accession>
<name>A0A9E5T3R3_9GAMM</name>
<evidence type="ECO:0000313" key="4">
    <source>
        <dbReference type="EMBL" id="NHO67219.1"/>
    </source>
</evidence>
<dbReference type="InterPro" id="IPR045337">
    <property type="entry name" value="MmgE_PrpD_C"/>
</dbReference>
<dbReference type="Pfam" id="PF19305">
    <property type="entry name" value="MmgE_PrpD_C"/>
    <property type="match status" value="1"/>
</dbReference>
<dbReference type="InterPro" id="IPR042188">
    <property type="entry name" value="MmgE/PrpD_sf_2"/>
</dbReference>
<comment type="caution">
    <text evidence="4">The sequence shown here is derived from an EMBL/GenBank/DDBJ whole genome shotgun (WGS) entry which is preliminary data.</text>
</comment>
<dbReference type="InterPro" id="IPR042183">
    <property type="entry name" value="MmgE/PrpD_sf_1"/>
</dbReference>
<dbReference type="EMBL" id="JAAONZ010000015">
    <property type="protein sequence ID" value="NHO67219.1"/>
    <property type="molecule type" value="Genomic_DNA"/>
</dbReference>
<dbReference type="AlphaFoldDB" id="A0A9E5T3R3"/>
<comment type="similarity">
    <text evidence="1">Belongs to the PrpD family.</text>
</comment>
<proteinExistence type="inferred from homology"/>
<gene>
    <name evidence="4" type="ORF">G8770_16850</name>
</gene>
<feature type="domain" description="MmgE/PrpD C-terminal" evidence="3">
    <location>
        <begin position="270"/>
        <end position="425"/>
    </location>
</feature>
<dbReference type="Proteomes" id="UP000787472">
    <property type="component" value="Unassembled WGS sequence"/>
</dbReference>
<evidence type="ECO:0000313" key="5">
    <source>
        <dbReference type="Proteomes" id="UP000787472"/>
    </source>
</evidence>
<dbReference type="PANTHER" id="PTHR16943">
    <property type="entry name" value="2-METHYLCITRATE DEHYDRATASE-RELATED"/>
    <property type="match status" value="1"/>
</dbReference>
<keyword evidence="5" id="KW-1185">Reference proteome</keyword>
<dbReference type="SUPFAM" id="SSF103378">
    <property type="entry name" value="2-methylcitrate dehydratase PrpD"/>
    <property type="match status" value="1"/>
</dbReference>
<dbReference type="PANTHER" id="PTHR16943:SF8">
    <property type="entry name" value="2-METHYLCITRATE DEHYDRATASE"/>
    <property type="match status" value="1"/>
</dbReference>
<evidence type="ECO:0000259" key="3">
    <source>
        <dbReference type="Pfam" id="PF19305"/>
    </source>
</evidence>